<comment type="similarity">
    <text evidence="2 9">Belongs to the mitochondrial pyruvate carrier (MPC) (TC 2.A.105) family.</text>
</comment>
<dbReference type="Proteomes" id="UP001057455">
    <property type="component" value="Unassembled WGS sequence"/>
</dbReference>
<dbReference type="InterPro" id="IPR005336">
    <property type="entry name" value="MPC"/>
</dbReference>
<evidence type="ECO:0000256" key="5">
    <source>
        <dbReference type="ARBA" id="ARBA00022792"/>
    </source>
</evidence>
<evidence type="ECO:0000256" key="4">
    <source>
        <dbReference type="ARBA" id="ARBA00022692"/>
    </source>
</evidence>
<dbReference type="GO" id="GO:0005743">
    <property type="term" value="C:mitochondrial inner membrane"/>
    <property type="evidence" value="ECO:0007669"/>
    <property type="project" value="UniProtKB-SubCell"/>
</dbReference>
<evidence type="ECO:0000256" key="2">
    <source>
        <dbReference type="ARBA" id="ARBA00006416"/>
    </source>
</evidence>
<keyword evidence="10" id="KW-0670">Pyruvate</keyword>
<dbReference type="OrthoDB" id="869189at2759"/>
<keyword evidence="8" id="KW-0472">Membrane</keyword>
<evidence type="ECO:0000256" key="6">
    <source>
        <dbReference type="ARBA" id="ARBA00022989"/>
    </source>
</evidence>
<evidence type="ECO:0000256" key="1">
    <source>
        <dbReference type="ARBA" id="ARBA00004448"/>
    </source>
</evidence>
<keyword evidence="6" id="KW-1133">Transmembrane helix</keyword>
<proteinExistence type="inferred from homology"/>
<evidence type="ECO:0000256" key="7">
    <source>
        <dbReference type="ARBA" id="ARBA00023128"/>
    </source>
</evidence>
<accession>A0A9W5WU03</accession>
<keyword evidence="4" id="KW-0812">Transmembrane</keyword>
<keyword evidence="5 9" id="KW-0999">Mitochondrion inner membrane</keyword>
<keyword evidence="7 9" id="KW-0496">Mitochondrion</keyword>
<evidence type="ECO:0000313" key="10">
    <source>
        <dbReference type="EMBL" id="GFE52767.1"/>
    </source>
</evidence>
<evidence type="ECO:0000256" key="3">
    <source>
        <dbReference type="ARBA" id="ARBA00022448"/>
    </source>
</evidence>
<comment type="function">
    <text evidence="9">Mediates the uptake of pyruvate into mitochondria.</text>
</comment>
<comment type="subcellular location">
    <subcellularLocation>
        <location evidence="1 9">Mitochondrion inner membrane</location>
        <topology evidence="1 9">Multi-pass membrane protein</topology>
    </subcellularLocation>
</comment>
<sequence length="128" mass="14081">MSGILYKIFYPGFAPALQAKLLSLPLPEKLKSFIVHPAGPMTIHFYAPTFKWGISIANLSDINRPTDKISLPQQLAVSCTGVIWSRYSMVINPVNYNLLAVNAAMAVTGLYQIGRICRDRLSLSKPSA</sequence>
<reference evidence="10" key="1">
    <citation type="submission" date="2019-12" db="EMBL/GenBank/DDBJ databases">
        <title>Genome sequence of Babesia ovis.</title>
        <authorList>
            <person name="Yamagishi J."/>
            <person name="Sevinc F."/>
            <person name="Xuan X."/>
        </authorList>
    </citation>
    <scope>NUCLEOTIDE SEQUENCE</scope>
    <source>
        <strain evidence="10">Selcuk</strain>
    </source>
</reference>
<comment type="caution">
    <text evidence="10">The sequence shown here is derived from an EMBL/GenBank/DDBJ whole genome shotgun (WGS) entry which is preliminary data.</text>
</comment>
<dbReference type="EMBL" id="BLIY01000002">
    <property type="protein sequence ID" value="GFE52767.1"/>
    <property type="molecule type" value="Genomic_DNA"/>
</dbReference>
<name>A0A9W5WU03_BABOV</name>
<dbReference type="Pfam" id="PF03650">
    <property type="entry name" value="MPC"/>
    <property type="match status" value="1"/>
</dbReference>
<keyword evidence="3 9" id="KW-0813">Transport</keyword>
<protein>
    <recommendedName>
        <fullName evidence="9">Mitochondrial pyruvate carrier</fullName>
    </recommendedName>
</protein>
<evidence type="ECO:0000313" key="11">
    <source>
        <dbReference type="Proteomes" id="UP001057455"/>
    </source>
</evidence>
<dbReference type="GO" id="GO:0006850">
    <property type="term" value="P:pyruvate import into mitochondria"/>
    <property type="evidence" value="ECO:0007669"/>
    <property type="project" value="InterPro"/>
</dbReference>
<gene>
    <name evidence="10" type="ORF">BaOVIS_001710</name>
</gene>
<dbReference type="AlphaFoldDB" id="A0A9W5WU03"/>
<dbReference type="PANTHER" id="PTHR14154">
    <property type="entry name" value="UPF0041 BRAIN PROTEIN 44-RELATED"/>
    <property type="match status" value="1"/>
</dbReference>
<evidence type="ECO:0000256" key="8">
    <source>
        <dbReference type="ARBA" id="ARBA00023136"/>
    </source>
</evidence>
<evidence type="ECO:0000256" key="9">
    <source>
        <dbReference type="RuleBase" id="RU363100"/>
    </source>
</evidence>
<keyword evidence="11" id="KW-1185">Reference proteome</keyword>
<organism evidence="10 11">
    <name type="scientific">Babesia ovis</name>
    <dbReference type="NCBI Taxonomy" id="5869"/>
    <lineage>
        <taxon>Eukaryota</taxon>
        <taxon>Sar</taxon>
        <taxon>Alveolata</taxon>
        <taxon>Apicomplexa</taxon>
        <taxon>Aconoidasida</taxon>
        <taxon>Piroplasmida</taxon>
        <taxon>Babesiidae</taxon>
        <taxon>Babesia</taxon>
    </lineage>
</organism>